<name>A0A1X7A084_9RHOB</name>
<sequence length="32" mass="3730">MVYYKADASSPKPTFVLSRGDSLEEKMLSWRH</sequence>
<keyword evidence="2" id="KW-1185">Reference proteome</keyword>
<proteinExistence type="predicted"/>
<dbReference type="AlphaFoldDB" id="A0A1X7A084"/>
<protein>
    <submittedName>
        <fullName evidence="1">Uncharacterized protein</fullName>
    </submittedName>
</protein>
<organism evidence="1 2">
    <name type="scientific">Ruegeria meonggei</name>
    <dbReference type="NCBI Taxonomy" id="1446476"/>
    <lineage>
        <taxon>Bacteria</taxon>
        <taxon>Pseudomonadati</taxon>
        <taxon>Pseudomonadota</taxon>
        <taxon>Alphaproteobacteria</taxon>
        <taxon>Rhodobacterales</taxon>
        <taxon>Roseobacteraceae</taxon>
        <taxon>Ruegeria</taxon>
    </lineage>
</organism>
<reference evidence="2" key="1">
    <citation type="submission" date="2017-03" db="EMBL/GenBank/DDBJ databases">
        <authorList>
            <person name="Rodrigo-Torres L."/>
            <person name="Arahal R.D."/>
            <person name="Lucena T."/>
        </authorList>
    </citation>
    <scope>NUCLEOTIDE SEQUENCE [LARGE SCALE GENOMIC DNA]</scope>
    <source>
        <strain evidence="2">CECT 8411</strain>
    </source>
</reference>
<accession>A0A1X7A084</accession>
<dbReference type="Proteomes" id="UP000193778">
    <property type="component" value="Unassembled WGS sequence"/>
</dbReference>
<dbReference type="EMBL" id="FWFP01000010">
    <property type="protein sequence ID" value="SLN64906.1"/>
    <property type="molecule type" value="Genomic_DNA"/>
</dbReference>
<evidence type="ECO:0000313" key="2">
    <source>
        <dbReference type="Proteomes" id="UP000193778"/>
    </source>
</evidence>
<evidence type="ECO:0000313" key="1">
    <source>
        <dbReference type="EMBL" id="SLN64906.1"/>
    </source>
</evidence>
<gene>
    <name evidence="1" type="ORF">RUM8411_03220</name>
</gene>